<evidence type="ECO:0000313" key="3">
    <source>
        <dbReference type="Proteomes" id="UP000827549"/>
    </source>
</evidence>
<proteinExistence type="predicted"/>
<dbReference type="RefSeq" id="XP_062625682.1">
    <property type="nucleotide sequence ID" value="XM_062769698.1"/>
</dbReference>
<dbReference type="PANTHER" id="PTHR21354:SF0">
    <property type="entry name" value="ZINC FINGER PROTEIN 511"/>
    <property type="match status" value="1"/>
</dbReference>
<dbReference type="GeneID" id="87806419"/>
<feature type="compositionally biased region" description="Basic and acidic residues" evidence="1">
    <location>
        <begin position="27"/>
        <end position="42"/>
    </location>
</feature>
<dbReference type="EMBL" id="CP086715">
    <property type="protein sequence ID" value="WOO79650.1"/>
    <property type="molecule type" value="Genomic_DNA"/>
</dbReference>
<feature type="region of interest" description="Disordered" evidence="1">
    <location>
        <begin position="1"/>
        <end position="46"/>
    </location>
</feature>
<dbReference type="Proteomes" id="UP000827549">
    <property type="component" value="Chromosome 2"/>
</dbReference>
<dbReference type="Gene3D" id="3.30.160.60">
    <property type="entry name" value="Classic Zinc Finger"/>
    <property type="match status" value="1"/>
</dbReference>
<keyword evidence="3" id="KW-1185">Reference proteome</keyword>
<protein>
    <submittedName>
        <fullName evidence="2">Protein lethal</fullName>
    </submittedName>
</protein>
<organism evidence="2 3">
    <name type="scientific">Vanrija pseudolonga</name>
    <dbReference type="NCBI Taxonomy" id="143232"/>
    <lineage>
        <taxon>Eukaryota</taxon>
        <taxon>Fungi</taxon>
        <taxon>Dikarya</taxon>
        <taxon>Basidiomycota</taxon>
        <taxon>Agaricomycotina</taxon>
        <taxon>Tremellomycetes</taxon>
        <taxon>Trichosporonales</taxon>
        <taxon>Trichosporonaceae</taxon>
        <taxon>Vanrija</taxon>
    </lineage>
</organism>
<reference evidence="2" key="1">
    <citation type="submission" date="2023-10" db="EMBL/GenBank/DDBJ databases">
        <authorList>
            <person name="Noh H."/>
        </authorList>
    </citation>
    <scope>NUCLEOTIDE SEQUENCE</scope>
    <source>
        <strain evidence="2">DUCC4014</strain>
    </source>
</reference>
<feature type="region of interest" description="Disordered" evidence="1">
    <location>
        <begin position="214"/>
        <end position="262"/>
    </location>
</feature>
<dbReference type="InterPro" id="IPR039258">
    <property type="entry name" value="ZNF511"/>
</dbReference>
<evidence type="ECO:0000256" key="1">
    <source>
        <dbReference type="SAM" id="MobiDB-lite"/>
    </source>
</evidence>
<dbReference type="AlphaFoldDB" id="A0AAF1BJA5"/>
<sequence>MDAGTRKRVRSASLSSSDGGMSDGDGGGEHSDNDQHDHHDVPAPKLYRLPEGAKPYLCTMAPTCSQPGTAQAFASAAELDAHQAAFHRWVCRVPVREKPGRVPEGDAVLVVPEQFAGRSPIGSRGHKWRECGKVFPDERLLDLHYTETHDTIAKQRQERGEKIFECFLPPEQCGKAFLTPKKRRLHLVEKHYYPVTYFFSIVNHGMNQIARTDGPAASLIRPRRDPPPEDAPPKSPTRSRAHSNIGPPARPPPDAVDIDMDGLASKMASLESSLSFVPRAVGSRRRARATDLG</sequence>
<evidence type="ECO:0000313" key="2">
    <source>
        <dbReference type="EMBL" id="WOO79650.1"/>
    </source>
</evidence>
<feature type="compositionally biased region" description="Basic residues" evidence="1">
    <location>
        <begin position="1"/>
        <end position="10"/>
    </location>
</feature>
<name>A0AAF1BJA5_9TREE</name>
<dbReference type="PANTHER" id="PTHR21354">
    <property type="entry name" value="ZINC FINGER PROTEIN 511"/>
    <property type="match status" value="1"/>
</dbReference>
<feature type="compositionally biased region" description="Low complexity" evidence="1">
    <location>
        <begin position="11"/>
        <end position="20"/>
    </location>
</feature>
<accession>A0AAF1BJA5</accession>
<gene>
    <name evidence="2" type="primary">l(2)k10201</name>
    <name evidence="2" type="ORF">LOC62_02G003173</name>
</gene>